<dbReference type="EMBL" id="RBKV01000001">
    <property type="protein sequence ID" value="RKR96233.1"/>
    <property type="molecule type" value="Genomic_DNA"/>
</dbReference>
<reference evidence="1 2" key="1">
    <citation type="submission" date="2018-10" db="EMBL/GenBank/DDBJ databases">
        <title>Sequencing the genomes of 1000 actinobacteria strains.</title>
        <authorList>
            <person name="Klenk H.-P."/>
        </authorList>
    </citation>
    <scope>NUCLEOTIDE SEQUENCE [LARGE SCALE GENOMIC DNA]</scope>
    <source>
        <strain evidence="1 2">DSM 44343</strain>
    </source>
</reference>
<sequence length="49" mass="5228">MPLLSWSKVGLTQVSFKYKKLNPLQCNSIEGGSVQSLLPAIRAIAAVLG</sequence>
<evidence type="ECO:0000313" key="1">
    <source>
        <dbReference type="EMBL" id="RKR96233.1"/>
    </source>
</evidence>
<dbReference type="Proteomes" id="UP000274762">
    <property type="component" value="Unassembled WGS sequence"/>
</dbReference>
<protein>
    <submittedName>
        <fullName evidence="1">Uncharacterized protein</fullName>
    </submittedName>
</protein>
<dbReference type="AlphaFoldDB" id="A0A495K4M5"/>
<accession>A0A495K4M5</accession>
<evidence type="ECO:0000313" key="2">
    <source>
        <dbReference type="Proteomes" id="UP000274762"/>
    </source>
</evidence>
<organism evidence="1 2">
    <name type="scientific">Williamsia marianensis</name>
    <dbReference type="NCBI Taxonomy" id="85044"/>
    <lineage>
        <taxon>Bacteria</taxon>
        <taxon>Bacillati</taxon>
        <taxon>Actinomycetota</taxon>
        <taxon>Actinomycetes</taxon>
        <taxon>Mycobacteriales</taxon>
        <taxon>Nocardiaceae</taxon>
        <taxon>Williamsia</taxon>
    </lineage>
</organism>
<gene>
    <name evidence="1" type="ORF">DFJ75_3073</name>
</gene>
<name>A0A495K4M5_WILMA</name>
<proteinExistence type="predicted"/>
<comment type="caution">
    <text evidence="1">The sequence shown here is derived from an EMBL/GenBank/DDBJ whole genome shotgun (WGS) entry which is preliminary data.</text>
</comment>